<keyword evidence="10" id="KW-0812">Transmembrane</keyword>
<dbReference type="Pfam" id="PF00512">
    <property type="entry name" value="HisKA"/>
    <property type="match status" value="1"/>
</dbReference>
<evidence type="ECO:0000256" key="6">
    <source>
        <dbReference type="ARBA" id="ARBA00023015"/>
    </source>
</evidence>
<dbReference type="Gene3D" id="1.10.10.60">
    <property type="entry name" value="Homeodomain-like"/>
    <property type="match status" value="2"/>
</dbReference>
<dbReference type="InterPro" id="IPR009057">
    <property type="entry name" value="Homeodomain-like_sf"/>
</dbReference>
<dbReference type="SUPFAM" id="SSF46689">
    <property type="entry name" value="Homeodomain-like"/>
    <property type="match status" value="1"/>
</dbReference>
<evidence type="ECO:0000256" key="3">
    <source>
        <dbReference type="ARBA" id="ARBA00022553"/>
    </source>
</evidence>
<evidence type="ECO:0000256" key="2">
    <source>
        <dbReference type="ARBA" id="ARBA00012438"/>
    </source>
</evidence>
<organism evidence="14 15">
    <name type="scientific">Sphingobacterium haloxyli</name>
    <dbReference type="NCBI Taxonomy" id="2100533"/>
    <lineage>
        <taxon>Bacteria</taxon>
        <taxon>Pseudomonadati</taxon>
        <taxon>Bacteroidota</taxon>
        <taxon>Sphingobacteriia</taxon>
        <taxon>Sphingobacteriales</taxon>
        <taxon>Sphingobacteriaceae</taxon>
        <taxon>Sphingobacterium</taxon>
    </lineage>
</organism>
<dbReference type="Gene3D" id="3.40.50.2300">
    <property type="match status" value="1"/>
</dbReference>
<dbReference type="SMART" id="SM00388">
    <property type="entry name" value="HisKA"/>
    <property type="match status" value="1"/>
</dbReference>
<dbReference type="SMART" id="SM00448">
    <property type="entry name" value="REC"/>
    <property type="match status" value="1"/>
</dbReference>
<feature type="domain" description="Response regulatory" evidence="13">
    <location>
        <begin position="1004"/>
        <end position="1119"/>
    </location>
</feature>
<dbReference type="GO" id="GO:0003700">
    <property type="term" value="F:DNA-binding transcription factor activity"/>
    <property type="evidence" value="ECO:0007669"/>
    <property type="project" value="InterPro"/>
</dbReference>
<keyword evidence="6" id="KW-0805">Transcription regulation</keyword>
<evidence type="ECO:0000256" key="1">
    <source>
        <dbReference type="ARBA" id="ARBA00000085"/>
    </source>
</evidence>
<comment type="caution">
    <text evidence="14">The sequence shown here is derived from an EMBL/GenBank/DDBJ whole genome shotgun (WGS) entry which is preliminary data.</text>
</comment>
<dbReference type="PANTHER" id="PTHR43547">
    <property type="entry name" value="TWO-COMPONENT HISTIDINE KINASE"/>
    <property type="match status" value="1"/>
</dbReference>
<keyword evidence="4" id="KW-0808">Transferase</keyword>
<dbReference type="InterPro" id="IPR011123">
    <property type="entry name" value="Y_Y_Y"/>
</dbReference>
<dbReference type="PROSITE" id="PS50109">
    <property type="entry name" value="HIS_KIN"/>
    <property type="match status" value="1"/>
</dbReference>
<dbReference type="CDD" id="cd17574">
    <property type="entry name" value="REC_OmpR"/>
    <property type="match status" value="1"/>
</dbReference>
<dbReference type="InterPro" id="IPR036890">
    <property type="entry name" value="HATPase_C_sf"/>
</dbReference>
<feature type="transmembrane region" description="Helical" evidence="10">
    <location>
        <begin position="12"/>
        <end position="36"/>
    </location>
</feature>
<dbReference type="Gene3D" id="3.30.565.10">
    <property type="entry name" value="Histidine kinase-like ATPase, C-terminal domain"/>
    <property type="match status" value="1"/>
</dbReference>
<dbReference type="InterPro" id="IPR036097">
    <property type="entry name" value="HisK_dim/P_sf"/>
</dbReference>
<feature type="domain" description="Histidine kinase" evidence="12">
    <location>
        <begin position="745"/>
        <end position="963"/>
    </location>
</feature>
<evidence type="ECO:0000256" key="4">
    <source>
        <dbReference type="ARBA" id="ARBA00022679"/>
    </source>
</evidence>
<evidence type="ECO:0000256" key="7">
    <source>
        <dbReference type="ARBA" id="ARBA00023125"/>
    </source>
</evidence>
<evidence type="ECO:0000259" key="13">
    <source>
        <dbReference type="PROSITE" id="PS50110"/>
    </source>
</evidence>
<dbReference type="InterPro" id="IPR011006">
    <property type="entry name" value="CheY-like_superfamily"/>
</dbReference>
<keyword evidence="10" id="KW-1133">Transmembrane helix</keyword>
<dbReference type="Gene3D" id="1.10.287.130">
    <property type="match status" value="1"/>
</dbReference>
<dbReference type="CDD" id="cd00082">
    <property type="entry name" value="HisKA"/>
    <property type="match status" value="1"/>
</dbReference>
<dbReference type="PRINTS" id="PR00344">
    <property type="entry name" value="BCTRLSENSOR"/>
</dbReference>
<dbReference type="Gene3D" id="2.130.10.10">
    <property type="entry name" value="YVTN repeat-like/Quinoprotein amine dehydrogenase"/>
    <property type="match status" value="2"/>
</dbReference>
<dbReference type="Gene3D" id="2.60.40.10">
    <property type="entry name" value="Immunoglobulins"/>
    <property type="match status" value="1"/>
</dbReference>
<evidence type="ECO:0000256" key="5">
    <source>
        <dbReference type="ARBA" id="ARBA00022777"/>
    </source>
</evidence>
<evidence type="ECO:0000313" key="15">
    <source>
        <dbReference type="Proteomes" id="UP000239711"/>
    </source>
</evidence>
<evidence type="ECO:0000259" key="12">
    <source>
        <dbReference type="PROSITE" id="PS50109"/>
    </source>
</evidence>
<dbReference type="PROSITE" id="PS00041">
    <property type="entry name" value="HTH_ARAC_FAMILY_1"/>
    <property type="match status" value="1"/>
</dbReference>
<dbReference type="SMART" id="SM00342">
    <property type="entry name" value="HTH_ARAC"/>
    <property type="match status" value="1"/>
</dbReference>
<dbReference type="Pfam" id="PF07495">
    <property type="entry name" value="Y_Y_Y"/>
    <property type="match status" value="1"/>
</dbReference>
<evidence type="ECO:0000259" key="11">
    <source>
        <dbReference type="PROSITE" id="PS01124"/>
    </source>
</evidence>
<keyword evidence="10" id="KW-0472">Membrane</keyword>
<dbReference type="Pfam" id="PF00072">
    <property type="entry name" value="Response_reg"/>
    <property type="match status" value="1"/>
</dbReference>
<proteinExistence type="predicted"/>
<protein>
    <recommendedName>
        <fullName evidence="2">histidine kinase</fullName>
        <ecNumber evidence="2">2.7.13.3</ecNumber>
    </recommendedName>
</protein>
<accession>A0A2S9J8Y1</accession>
<reference evidence="14 15" key="1">
    <citation type="submission" date="2018-02" db="EMBL/GenBank/DDBJ databases">
        <title>The draft genome of Sphingobacterium sp. 5JN-11.</title>
        <authorList>
            <person name="Liu L."/>
            <person name="Li L."/>
            <person name="Liang L."/>
            <person name="Zhang X."/>
            <person name="Wang T."/>
        </authorList>
    </citation>
    <scope>NUCLEOTIDE SEQUENCE [LARGE SCALE GENOMIC DNA]</scope>
    <source>
        <strain evidence="14 15">5JN-11</strain>
    </source>
</reference>
<dbReference type="InterPro" id="IPR005467">
    <property type="entry name" value="His_kinase_dom"/>
</dbReference>
<dbReference type="SUPFAM" id="SSF52172">
    <property type="entry name" value="CheY-like"/>
    <property type="match status" value="1"/>
</dbReference>
<dbReference type="InterPro" id="IPR018060">
    <property type="entry name" value="HTH_AraC"/>
</dbReference>
<dbReference type="InterPro" id="IPR011110">
    <property type="entry name" value="Reg_prop"/>
</dbReference>
<dbReference type="InterPro" id="IPR013783">
    <property type="entry name" value="Ig-like_fold"/>
</dbReference>
<dbReference type="FunFam" id="3.30.565.10:FF:000006">
    <property type="entry name" value="Sensor histidine kinase WalK"/>
    <property type="match status" value="1"/>
</dbReference>
<dbReference type="InterPro" id="IPR001789">
    <property type="entry name" value="Sig_transdc_resp-reg_receiver"/>
</dbReference>
<dbReference type="SUPFAM" id="SSF63829">
    <property type="entry name" value="Calcium-dependent phosphotriesterase"/>
    <property type="match status" value="3"/>
</dbReference>
<dbReference type="FunFam" id="2.60.40.10:FF:000791">
    <property type="entry name" value="Two-component system sensor histidine kinase/response regulator"/>
    <property type="match status" value="1"/>
</dbReference>
<dbReference type="InterPro" id="IPR003594">
    <property type="entry name" value="HATPase_dom"/>
</dbReference>
<dbReference type="PROSITE" id="PS50110">
    <property type="entry name" value="RESPONSE_REGULATORY"/>
    <property type="match status" value="1"/>
</dbReference>
<dbReference type="GO" id="GO:0043565">
    <property type="term" value="F:sequence-specific DNA binding"/>
    <property type="evidence" value="ECO:0007669"/>
    <property type="project" value="InterPro"/>
</dbReference>
<dbReference type="InterPro" id="IPR004358">
    <property type="entry name" value="Sig_transdc_His_kin-like_C"/>
</dbReference>
<name>A0A2S9J8Y1_9SPHI</name>
<evidence type="ECO:0000256" key="8">
    <source>
        <dbReference type="ARBA" id="ARBA00023163"/>
    </source>
</evidence>
<evidence type="ECO:0000313" key="14">
    <source>
        <dbReference type="EMBL" id="PRD49232.1"/>
    </source>
</evidence>
<dbReference type="Pfam" id="PF02518">
    <property type="entry name" value="HATPase_c"/>
    <property type="match status" value="1"/>
</dbReference>
<dbReference type="SUPFAM" id="SSF55874">
    <property type="entry name" value="ATPase domain of HSP90 chaperone/DNA topoisomerase II/histidine kinase"/>
    <property type="match status" value="1"/>
</dbReference>
<keyword evidence="15" id="KW-1185">Reference proteome</keyword>
<dbReference type="PANTHER" id="PTHR43547:SF2">
    <property type="entry name" value="HYBRID SIGNAL TRANSDUCTION HISTIDINE KINASE C"/>
    <property type="match status" value="1"/>
</dbReference>
<evidence type="ECO:0000256" key="10">
    <source>
        <dbReference type="SAM" id="Phobius"/>
    </source>
</evidence>
<dbReference type="OrthoDB" id="9809670at2"/>
<dbReference type="Proteomes" id="UP000239711">
    <property type="component" value="Unassembled WGS sequence"/>
</dbReference>
<dbReference type="AlphaFoldDB" id="A0A2S9J8Y1"/>
<dbReference type="CDD" id="cd00146">
    <property type="entry name" value="PKD"/>
    <property type="match status" value="1"/>
</dbReference>
<dbReference type="GO" id="GO:0000155">
    <property type="term" value="F:phosphorelay sensor kinase activity"/>
    <property type="evidence" value="ECO:0007669"/>
    <property type="project" value="InterPro"/>
</dbReference>
<dbReference type="FunFam" id="1.10.287.130:FF:000045">
    <property type="entry name" value="Two-component system sensor histidine kinase/response regulator"/>
    <property type="match status" value="1"/>
</dbReference>
<dbReference type="Pfam" id="PF12833">
    <property type="entry name" value="HTH_18"/>
    <property type="match status" value="1"/>
</dbReference>
<dbReference type="CDD" id="cd00075">
    <property type="entry name" value="HATPase"/>
    <property type="match status" value="1"/>
</dbReference>
<keyword evidence="7" id="KW-0238">DNA-binding</keyword>
<dbReference type="EC" id="2.7.13.3" evidence="2"/>
<keyword evidence="3 9" id="KW-0597">Phosphoprotein</keyword>
<feature type="domain" description="HTH araC/xylS-type" evidence="11">
    <location>
        <begin position="1151"/>
        <end position="1250"/>
    </location>
</feature>
<dbReference type="SUPFAM" id="SSF47384">
    <property type="entry name" value="Homodimeric domain of signal transducing histidine kinase"/>
    <property type="match status" value="1"/>
</dbReference>
<sequence>MELLSFFCTLDLMLRAMLTGKLTIFTTTVLVLLIGIRLVSHAQFLQLKFDHITSEDGLPQSTIHGIAKDKHGFMWFGTWSGLCRYDGYNIRVYRYDAHNARSLINNRVHNILADNHGDLWISTFDEQYLCRYRYETDDFERLPVTDCPPELQDKINRRNHRLQVSFSYQQTRWHLDNLSTTLVETHLPSGKQKMYTVDAGNPWSINDAYVSDIFLDNQQVIWLGTYSNGINRSYLDASPFHYLYHDPDRPNSLVENIVRSICEDRQGNLWVGTRSKGVTLIRKDGQYQHFQHDPASSHSIQNNYIKKVFCDSDGYIWVGSQSGLDRYDPHEGIIERIGASAALNAGVYGMAEDADGDIWLATWNGISKFDRGNQKIETFDLGNVLTQQHVWTIFIDSKGQIWAGTEGAGIFIFQETTDGKLKLLRVLHHGNPTSTALSDNRIYSIFEDYENRIWIGTGNGLDCYEPQSGHVKQLSQLGDLWPKGTIAGVTEDNNGFIWASHKQGISRINKKTLDIRTFSKQDGLQSNEFADGAVYRSLQENRLYFGGNKGINHFCPDSIRTNTTAPKVVLTELRILNQPVEVNQQINGRVVLQQPLYLSPSIALTYEDKSVSIEFAALHFVNPAGNQYAYMLEGFDQDWIYGDASKRVASYSNLAPGNYTFKVKASNSDGVWSTVPTELSISVAPAFWASTEAYVVYTFIFLLLLYTFYYYITRYAKLKSKLNYEAILHEKERELHESKVQFFTNISHEIKTPLTLILSPIQQLKTWADQDFKIQEQLQTMETNGQHLLKTVNQLLDIRRFETGNEELHVEQTELLSLIQKVVDSFSQQARQKKVRLKVASSKPETYAILDPDKIEKVLYNLFSNALKFTDSGGMIKVRVQQDVEHLRIDVIDNGKGISPEDLDRIFKPFLQGRSTVPGGTGLGLSYSKTLVEMHGGKLTVISRAHTKRNKLTIFRILLPVAQDDSATEISKGTDSSLDAVSTAPLGASNEFSEQLPLVSQKCTLLLVEDNDQMRGYLAKFFRSDYDILEAPNGEQGLKLAKRHVPDLIISDVMMPKIDGISFTRQVKSDILLRHIPVILLTARTWVEYEVEGLETGADDYMVKPFHLPILALKVRNQLLTRFHIQEKFKQQVSIEPTKINPQSPDEVLLQKVLLYIEAHVQDSDLKIEDVCQAIGLSRAQLYRKMKALTGYSMNDLIKEIRLKRAQQLLQDQKFQINEIAYMVGFNDPEYFRKSFKAKHGCSPTAYAKQFCTISSDFPQDST</sequence>
<evidence type="ECO:0000256" key="9">
    <source>
        <dbReference type="PROSITE-ProRule" id="PRU00169"/>
    </source>
</evidence>
<dbReference type="InterPro" id="IPR003661">
    <property type="entry name" value="HisK_dim/P_dom"/>
</dbReference>
<comment type="catalytic activity">
    <reaction evidence="1">
        <text>ATP + protein L-histidine = ADP + protein N-phospho-L-histidine.</text>
        <dbReference type="EC" id="2.7.13.3"/>
    </reaction>
</comment>
<dbReference type="InterPro" id="IPR018062">
    <property type="entry name" value="HTH_AraC-typ_CS"/>
</dbReference>
<feature type="modified residue" description="4-aspartylphosphate" evidence="9">
    <location>
        <position position="1052"/>
    </location>
</feature>
<feature type="transmembrane region" description="Helical" evidence="10">
    <location>
        <begin position="694"/>
        <end position="712"/>
    </location>
</feature>
<dbReference type="RefSeq" id="WP_105715072.1">
    <property type="nucleotide sequence ID" value="NZ_PVBQ01000001.1"/>
</dbReference>
<gene>
    <name evidence="14" type="ORF">C5745_00960</name>
</gene>
<dbReference type="EMBL" id="PVBQ01000001">
    <property type="protein sequence ID" value="PRD49232.1"/>
    <property type="molecule type" value="Genomic_DNA"/>
</dbReference>
<keyword evidence="8" id="KW-0804">Transcription</keyword>
<dbReference type="Pfam" id="PF07494">
    <property type="entry name" value="Reg_prop"/>
    <property type="match status" value="7"/>
</dbReference>
<keyword evidence="5" id="KW-0418">Kinase</keyword>
<dbReference type="PROSITE" id="PS01124">
    <property type="entry name" value="HTH_ARAC_FAMILY_2"/>
    <property type="match status" value="1"/>
</dbReference>
<dbReference type="InterPro" id="IPR015943">
    <property type="entry name" value="WD40/YVTN_repeat-like_dom_sf"/>
</dbReference>
<dbReference type="SMART" id="SM00387">
    <property type="entry name" value="HATPase_c"/>
    <property type="match status" value="1"/>
</dbReference>